<sequence>MRGARAVVDRRLHGPAEALRGPLEAVEYGLVQAFARGGDDGFPVDGGAFVAEDADVEAGHGDPPSRPTPCRARCRWGRG</sequence>
<dbReference type="EMBL" id="LHQL01000011">
    <property type="protein sequence ID" value="OOQ49018.1"/>
    <property type="molecule type" value="Genomic_DNA"/>
</dbReference>
<dbReference type="Proteomes" id="UP000190306">
    <property type="component" value="Chromosome"/>
</dbReference>
<name>A0ABX3LE86_STRAT</name>
<comment type="caution">
    <text evidence="2">The sequence shown here is derived from an EMBL/GenBank/DDBJ whole genome shotgun (WGS) entry which is preliminary data.</text>
</comment>
<evidence type="ECO:0000313" key="3">
    <source>
        <dbReference type="Proteomes" id="UP000190306"/>
    </source>
</evidence>
<accession>A0ABX3LE86</accession>
<evidence type="ECO:0000313" key="2">
    <source>
        <dbReference type="EMBL" id="OOQ49018.1"/>
    </source>
</evidence>
<keyword evidence="3" id="KW-1185">Reference proteome</keyword>
<protein>
    <submittedName>
        <fullName evidence="2">Uncharacterized protein</fullName>
    </submittedName>
</protein>
<organism evidence="2 3">
    <name type="scientific">Streptomyces antibioticus</name>
    <dbReference type="NCBI Taxonomy" id="1890"/>
    <lineage>
        <taxon>Bacteria</taxon>
        <taxon>Bacillati</taxon>
        <taxon>Actinomycetota</taxon>
        <taxon>Actinomycetes</taxon>
        <taxon>Kitasatosporales</taxon>
        <taxon>Streptomycetaceae</taxon>
        <taxon>Streptomyces</taxon>
    </lineage>
</organism>
<gene>
    <name evidence="2" type="ORF">AFM16_22290</name>
</gene>
<evidence type="ECO:0000256" key="1">
    <source>
        <dbReference type="SAM" id="MobiDB-lite"/>
    </source>
</evidence>
<reference evidence="2 3" key="1">
    <citation type="submission" date="2015-07" db="EMBL/GenBank/DDBJ databases">
        <title>Draft Genome Sequence of Streptomyces antibioticus, IMRU 3720 reveals insights in the evolution of actinomycin biosynthetic gene clusters in Streptomyces.</title>
        <authorList>
            <person name="Crnovcic I."/>
            <person name="Ruckert C."/>
            <person name="Kalinowksi J."/>
            <person name="Keller U."/>
        </authorList>
    </citation>
    <scope>NUCLEOTIDE SEQUENCE [LARGE SCALE GENOMIC DNA]</scope>
    <source>
        <strain evidence="2 3">DSM 41481</strain>
    </source>
</reference>
<feature type="region of interest" description="Disordered" evidence="1">
    <location>
        <begin position="56"/>
        <end position="79"/>
    </location>
</feature>
<proteinExistence type="predicted"/>